<dbReference type="AlphaFoldDB" id="A0A914ZC27"/>
<organism evidence="1 2">
    <name type="scientific">Panagrolaimus superbus</name>
    <dbReference type="NCBI Taxonomy" id="310955"/>
    <lineage>
        <taxon>Eukaryota</taxon>
        <taxon>Metazoa</taxon>
        <taxon>Ecdysozoa</taxon>
        <taxon>Nematoda</taxon>
        <taxon>Chromadorea</taxon>
        <taxon>Rhabditida</taxon>
        <taxon>Tylenchina</taxon>
        <taxon>Panagrolaimomorpha</taxon>
        <taxon>Panagrolaimoidea</taxon>
        <taxon>Panagrolaimidae</taxon>
        <taxon>Panagrolaimus</taxon>
    </lineage>
</organism>
<accession>A0A914ZC27</accession>
<proteinExistence type="predicted"/>
<dbReference type="Proteomes" id="UP000887577">
    <property type="component" value="Unplaced"/>
</dbReference>
<evidence type="ECO:0000313" key="2">
    <source>
        <dbReference type="WBParaSite" id="PSU_v2.g7800.t1"/>
    </source>
</evidence>
<sequence>MLLSFFGYSGGGTSNISGNEKTCTILDKKKFTVAAATNIRQAFETEVGDYSSLIREITRHVYVCGYSHFYLAARCLKFLSGLCKNGVADKSLDEFLELVYVIQLLLSAFIKVGSIPPETLNFAINTANTVLPDDDKIECVPVPQIRALPFPVIQNGGIAQRLLSFVEYGDVVLFFTNRIGAENHFNLNLFYRLLRGDDEIMEDIGDWFLINAANENMLQALDNLKTSMHPTTNVTHLERPGFRRHMHMDTPEMPQRH</sequence>
<protein>
    <submittedName>
        <fullName evidence="2">Uncharacterized protein</fullName>
    </submittedName>
</protein>
<evidence type="ECO:0000313" key="1">
    <source>
        <dbReference type="Proteomes" id="UP000887577"/>
    </source>
</evidence>
<reference evidence="2" key="1">
    <citation type="submission" date="2022-11" db="UniProtKB">
        <authorList>
            <consortium name="WormBaseParasite"/>
        </authorList>
    </citation>
    <scope>IDENTIFICATION</scope>
</reference>
<keyword evidence="1" id="KW-1185">Reference proteome</keyword>
<name>A0A914ZC27_9BILA</name>
<dbReference type="WBParaSite" id="PSU_v2.g7800.t1">
    <property type="protein sequence ID" value="PSU_v2.g7800.t1"/>
    <property type="gene ID" value="PSU_v2.g7800"/>
</dbReference>